<feature type="compositionally biased region" description="Pro residues" evidence="1">
    <location>
        <begin position="1"/>
        <end position="14"/>
    </location>
</feature>
<feature type="region of interest" description="Disordered" evidence="1">
    <location>
        <begin position="78"/>
        <end position="106"/>
    </location>
</feature>
<feature type="compositionally biased region" description="Low complexity" evidence="1">
    <location>
        <begin position="144"/>
        <end position="164"/>
    </location>
</feature>
<keyword evidence="3" id="KW-1185">Reference proteome</keyword>
<dbReference type="EMBL" id="JAKJXP020000042">
    <property type="protein sequence ID" value="KAK7752055.1"/>
    <property type="molecule type" value="Genomic_DNA"/>
</dbReference>
<gene>
    <name evidence="2" type="ORF">SLS62_006020</name>
</gene>
<organism evidence="2 3">
    <name type="scientific">Diatrype stigma</name>
    <dbReference type="NCBI Taxonomy" id="117547"/>
    <lineage>
        <taxon>Eukaryota</taxon>
        <taxon>Fungi</taxon>
        <taxon>Dikarya</taxon>
        <taxon>Ascomycota</taxon>
        <taxon>Pezizomycotina</taxon>
        <taxon>Sordariomycetes</taxon>
        <taxon>Xylariomycetidae</taxon>
        <taxon>Xylariales</taxon>
        <taxon>Diatrypaceae</taxon>
        <taxon>Diatrype</taxon>
    </lineage>
</organism>
<feature type="region of interest" description="Disordered" evidence="1">
    <location>
        <begin position="125"/>
        <end position="164"/>
    </location>
</feature>
<dbReference type="AlphaFoldDB" id="A0AAN9UNT1"/>
<reference evidence="2 3" key="1">
    <citation type="submission" date="2024-02" db="EMBL/GenBank/DDBJ databases">
        <title>De novo assembly and annotation of 12 fungi associated with fruit tree decline syndrome in Ontario, Canada.</title>
        <authorList>
            <person name="Sulman M."/>
            <person name="Ellouze W."/>
            <person name="Ilyukhin E."/>
        </authorList>
    </citation>
    <scope>NUCLEOTIDE SEQUENCE [LARGE SCALE GENOMIC DNA]</scope>
    <source>
        <strain evidence="2 3">M11/M66-122</strain>
    </source>
</reference>
<protein>
    <submittedName>
        <fullName evidence="2">Uncharacterized protein</fullName>
    </submittedName>
</protein>
<name>A0AAN9UNT1_9PEZI</name>
<feature type="region of interest" description="Disordered" evidence="1">
    <location>
        <begin position="1"/>
        <end position="36"/>
    </location>
</feature>
<comment type="caution">
    <text evidence="2">The sequence shown here is derived from an EMBL/GenBank/DDBJ whole genome shotgun (WGS) entry which is preliminary data.</text>
</comment>
<evidence type="ECO:0000256" key="1">
    <source>
        <dbReference type="SAM" id="MobiDB-lite"/>
    </source>
</evidence>
<evidence type="ECO:0000313" key="3">
    <source>
        <dbReference type="Proteomes" id="UP001320420"/>
    </source>
</evidence>
<accession>A0AAN9UNT1</accession>
<dbReference type="Proteomes" id="UP001320420">
    <property type="component" value="Unassembled WGS sequence"/>
</dbReference>
<evidence type="ECO:0000313" key="2">
    <source>
        <dbReference type="EMBL" id="KAK7752055.1"/>
    </source>
</evidence>
<sequence length="318" mass="33043">MSDLPFIPPRPPTPQAMLHRLPDKSEDDTSQNTPPSKYIILITGSTAVAGKVQIATSVSKALSCPLFQGDSLHESSAKAASLGTSRAGTGPGTGSDASGSGASGPNEARYQRMWLSKMTRTGLLFPDESRPANQGFSGFGGGASSSSTSTSRRGSASSVASASSDAAASDASSMSMSMGNVAGPGAQGPSYVNRPTFALPEQEVLRRGNPALMVLTHPELERWHKVCIKKTVGEYGVGVLFVPLYDDDDFPQLRVLDPRMMTSFASFGSGFGTPQAATSSSSSGLTADDVLRVDIDGDVEAITEEIVQGARDAMGIRS</sequence>
<feature type="compositionally biased region" description="Low complexity" evidence="1">
    <location>
        <begin position="94"/>
        <end position="105"/>
    </location>
</feature>
<proteinExistence type="predicted"/>